<evidence type="ECO:0000256" key="6">
    <source>
        <dbReference type="ARBA" id="ARBA00023136"/>
    </source>
</evidence>
<dbReference type="PROSITE" id="PS50850">
    <property type="entry name" value="MFS"/>
    <property type="match status" value="1"/>
</dbReference>
<sequence>MNGTLQNHTSELSMTAVKYNAETVLEAGHNSSSTGEKEKDSDKQVTVASEAVPTHTEDVNMLHSPENSGSNTSTETPKELQDQTNLLPMKQLFIVFSGLSAAMFCSMLNQTIVATILPVLGSVFNDADISSWVGTAYLLTCTACQPLYGRLTDIFGRKSILLGSLGIFLFGSILSGVSRTMIMLIVSRKSMYHSILCIVLTFCDLGAIAGIGGGGIVTIVSIVVSDVVSLQERGKYQGITGVVVAIGNALGPLIGGLFSKGGLWRWCFYINIPLSAVAMVVVAVALPLKKVHGDPMEKIKKIDGWGCLISFAASVAILLPISWAGTRYAWTSAAVLAPLIIGVALIGLFMFVEFKVARLPLIPLHMFKNSHVSVCIINSFLTGFMTFVNLYYLPQFYQVARGDSALQSGILILPLILSQIVTSFTSGFLVSKWSCYRINLVLGFGLWTIASGLFTTVTPTTSSRSLVGYQILTGLGSGQTLQTTLVAIQAAVPRSEMAVVTGARNYLRMMGSTLAVAASAAIVNNIVRANLESHEFSQSIVSEIIADPTKINSMSLSGTEKEDALNAYAKGVETTYYMMTALAGIQFFLCIFFVKDYSLKRDDDEKQKEAAKSWLKERRNPKRKSEEGDQAMNTVSTEAEAKWEAGDKA</sequence>
<dbReference type="GO" id="GO:0005886">
    <property type="term" value="C:plasma membrane"/>
    <property type="evidence" value="ECO:0007669"/>
    <property type="project" value="TreeGrafter"/>
</dbReference>
<feature type="transmembrane region" description="Helical" evidence="8">
    <location>
        <begin position="305"/>
        <end position="323"/>
    </location>
</feature>
<evidence type="ECO:0000256" key="7">
    <source>
        <dbReference type="SAM" id="MobiDB-lite"/>
    </source>
</evidence>
<feature type="region of interest" description="Disordered" evidence="7">
    <location>
        <begin position="603"/>
        <end position="649"/>
    </location>
</feature>
<dbReference type="Gene3D" id="1.20.1720.10">
    <property type="entry name" value="Multidrug resistance protein D"/>
    <property type="match status" value="1"/>
</dbReference>
<feature type="compositionally biased region" description="Polar residues" evidence="7">
    <location>
        <begin position="65"/>
        <end position="75"/>
    </location>
</feature>
<feature type="region of interest" description="Disordered" evidence="7">
    <location>
        <begin position="28"/>
        <end position="80"/>
    </location>
</feature>
<evidence type="ECO:0000256" key="3">
    <source>
        <dbReference type="ARBA" id="ARBA00022448"/>
    </source>
</evidence>
<evidence type="ECO:0000256" key="2">
    <source>
        <dbReference type="ARBA" id="ARBA00008335"/>
    </source>
</evidence>
<evidence type="ECO:0000256" key="4">
    <source>
        <dbReference type="ARBA" id="ARBA00022692"/>
    </source>
</evidence>
<dbReference type="GO" id="GO:0046943">
    <property type="term" value="F:carboxylic acid transmembrane transporter activity"/>
    <property type="evidence" value="ECO:0007669"/>
    <property type="project" value="UniProtKB-ARBA"/>
</dbReference>
<keyword evidence="11" id="KW-1185">Reference proteome</keyword>
<feature type="domain" description="Major facilitator superfamily (MFS) profile" evidence="9">
    <location>
        <begin position="95"/>
        <end position="598"/>
    </location>
</feature>
<feature type="transmembrane region" description="Helical" evidence="8">
    <location>
        <begin position="92"/>
        <end position="117"/>
    </location>
</feature>
<feature type="transmembrane region" description="Helical" evidence="8">
    <location>
        <begin position="575"/>
        <end position="594"/>
    </location>
</feature>
<dbReference type="Proteomes" id="UP001149165">
    <property type="component" value="Unassembled WGS sequence"/>
</dbReference>
<dbReference type="CDD" id="cd17502">
    <property type="entry name" value="MFS_Azr1_MDR_like"/>
    <property type="match status" value="1"/>
</dbReference>
<feature type="transmembrane region" description="Helical" evidence="8">
    <location>
        <begin position="160"/>
        <end position="185"/>
    </location>
</feature>
<evidence type="ECO:0000256" key="5">
    <source>
        <dbReference type="ARBA" id="ARBA00022989"/>
    </source>
</evidence>
<dbReference type="OrthoDB" id="6770063at2759"/>
<feature type="transmembrane region" description="Helical" evidence="8">
    <location>
        <begin position="469"/>
        <end position="488"/>
    </location>
</feature>
<dbReference type="Pfam" id="PF07690">
    <property type="entry name" value="MFS_1"/>
    <property type="match status" value="1"/>
</dbReference>
<dbReference type="EMBL" id="JAPQKH010000003">
    <property type="protein sequence ID" value="KAJ5106350.1"/>
    <property type="molecule type" value="Genomic_DNA"/>
</dbReference>
<feature type="transmembrane region" description="Helical" evidence="8">
    <location>
        <begin position="129"/>
        <end position="148"/>
    </location>
</feature>
<feature type="transmembrane region" description="Helical" evidence="8">
    <location>
        <begin position="329"/>
        <end position="352"/>
    </location>
</feature>
<evidence type="ECO:0000313" key="11">
    <source>
        <dbReference type="Proteomes" id="UP001149165"/>
    </source>
</evidence>
<feature type="compositionally biased region" description="Basic and acidic residues" evidence="7">
    <location>
        <begin position="603"/>
        <end position="627"/>
    </location>
</feature>
<dbReference type="InterPro" id="IPR011701">
    <property type="entry name" value="MFS"/>
</dbReference>
<comment type="subcellular location">
    <subcellularLocation>
        <location evidence="1">Endomembrane system</location>
        <topology evidence="1">Multi-pass membrane protein</topology>
    </subcellularLocation>
</comment>
<evidence type="ECO:0000256" key="8">
    <source>
        <dbReference type="SAM" id="Phobius"/>
    </source>
</evidence>
<feature type="transmembrane region" description="Helical" evidence="8">
    <location>
        <begin position="263"/>
        <end position="285"/>
    </location>
</feature>
<name>A0A9W9KH63_9EURO</name>
<feature type="transmembrane region" description="Helical" evidence="8">
    <location>
        <begin position="191"/>
        <end position="224"/>
    </location>
</feature>
<dbReference type="Gene3D" id="1.20.1250.20">
    <property type="entry name" value="MFS general substrate transporter like domains"/>
    <property type="match status" value="1"/>
</dbReference>
<protein>
    <submittedName>
        <fullName evidence="10">Efflux pump antibiotic resistance protein</fullName>
    </submittedName>
</protein>
<feature type="compositionally biased region" description="Basic and acidic residues" evidence="7">
    <location>
        <begin position="639"/>
        <end position="649"/>
    </location>
</feature>
<dbReference type="PANTHER" id="PTHR23501:SF189">
    <property type="entry name" value="DRUG TRANSPORTER, PUTATIVE (AFU_ORTHOLOGUE AFUA_4G03920)-RELATED"/>
    <property type="match status" value="1"/>
</dbReference>
<reference evidence="10" key="1">
    <citation type="submission" date="2022-11" db="EMBL/GenBank/DDBJ databases">
        <authorList>
            <person name="Petersen C."/>
        </authorList>
    </citation>
    <scope>NUCLEOTIDE SEQUENCE</scope>
    <source>
        <strain evidence="10">IBT 30069</strain>
    </source>
</reference>
<dbReference type="PANTHER" id="PTHR23501">
    <property type="entry name" value="MAJOR FACILITATOR SUPERFAMILY"/>
    <property type="match status" value="1"/>
</dbReference>
<reference evidence="10" key="2">
    <citation type="journal article" date="2023" name="IMA Fungus">
        <title>Comparative genomic study of the Penicillium genus elucidates a diverse pangenome and 15 lateral gene transfer events.</title>
        <authorList>
            <person name="Petersen C."/>
            <person name="Sorensen T."/>
            <person name="Nielsen M.R."/>
            <person name="Sondergaard T.E."/>
            <person name="Sorensen J.L."/>
            <person name="Fitzpatrick D.A."/>
            <person name="Frisvad J.C."/>
            <person name="Nielsen K.L."/>
        </authorList>
    </citation>
    <scope>NUCLEOTIDE SEQUENCE</scope>
    <source>
        <strain evidence="10">IBT 30069</strain>
    </source>
</reference>
<accession>A0A9W9KH63</accession>
<dbReference type="GO" id="GO:0012505">
    <property type="term" value="C:endomembrane system"/>
    <property type="evidence" value="ECO:0007669"/>
    <property type="project" value="UniProtKB-SubCell"/>
</dbReference>
<feature type="transmembrane region" description="Helical" evidence="8">
    <location>
        <begin position="236"/>
        <end position="257"/>
    </location>
</feature>
<feature type="transmembrane region" description="Helical" evidence="8">
    <location>
        <begin position="509"/>
        <end position="527"/>
    </location>
</feature>
<comment type="caution">
    <text evidence="10">The sequence shown here is derived from an EMBL/GenBank/DDBJ whole genome shotgun (WGS) entry which is preliminary data.</text>
</comment>
<dbReference type="InterPro" id="IPR036259">
    <property type="entry name" value="MFS_trans_sf"/>
</dbReference>
<keyword evidence="6 8" id="KW-0472">Membrane</keyword>
<organism evidence="10 11">
    <name type="scientific">Penicillium angulare</name>
    <dbReference type="NCBI Taxonomy" id="116970"/>
    <lineage>
        <taxon>Eukaryota</taxon>
        <taxon>Fungi</taxon>
        <taxon>Dikarya</taxon>
        <taxon>Ascomycota</taxon>
        <taxon>Pezizomycotina</taxon>
        <taxon>Eurotiomycetes</taxon>
        <taxon>Eurotiomycetidae</taxon>
        <taxon>Eurotiales</taxon>
        <taxon>Aspergillaceae</taxon>
        <taxon>Penicillium</taxon>
    </lineage>
</organism>
<comment type="similarity">
    <text evidence="2">Belongs to the major facilitator superfamily.</text>
</comment>
<evidence type="ECO:0000313" key="10">
    <source>
        <dbReference type="EMBL" id="KAJ5106350.1"/>
    </source>
</evidence>
<dbReference type="InterPro" id="IPR020846">
    <property type="entry name" value="MFS_dom"/>
</dbReference>
<evidence type="ECO:0000256" key="1">
    <source>
        <dbReference type="ARBA" id="ARBA00004127"/>
    </source>
</evidence>
<proteinExistence type="inferred from homology"/>
<keyword evidence="4 8" id="KW-0812">Transmembrane</keyword>
<keyword evidence="5 8" id="KW-1133">Transmembrane helix</keyword>
<keyword evidence="3" id="KW-0813">Transport</keyword>
<gene>
    <name evidence="10" type="ORF">N7456_003025</name>
</gene>
<feature type="transmembrane region" description="Helical" evidence="8">
    <location>
        <begin position="438"/>
        <end position="457"/>
    </location>
</feature>
<evidence type="ECO:0000259" key="9">
    <source>
        <dbReference type="PROSITE" id="PS50850"/>
    </source>
</evidence>
<dbReference type="FunFam" id="1.20.1720.10:FF:000013">
    <property type="entry name" value="Related to multidrug resistance proteins"/>
    <property type="match status" value="1"/>
</dbReference>
<feature type="transmembrane region" description="Helical" evidence="8">
    <location>
        <begin position="372"/>
        <end position="393"/>
    </location>
</feature>
<feature type="transmembrane region" description="Helical" evidence="8">
    <location>
        <begin position="405"/>
        <end position="431"/>
    </location>
</feature>
<dbReference type="AlphaFoldDB" id="A0A9W9KH63"/>
<dbReference type="SUPFAM" id="SSF103473">
    <property type="entry name" value="MFS general substrate transporter"/>
    <property type="match status" value="1"/>
</dbReference>